<dbReference type="AlphaFoldDB" id="A0A7I8WD34"/>
<keyword evidence="32" id="KW-1185">Reference proteome</keyword>
<dbReference type="PRINTS" id="PR00360">
    <property type="entry name" value="C2DOMAIN"/>
</dbReference>
<dbReference type="GO" id="GO:0023051">
    <property type="term" value="P:regulation of signaling"/>
    <property type="evidence" value="ECO:0007669"/>
    <property type="project" value="UniProtKB-ARBA"/>
</dbReference>
<keyword evidence="9" id="KW-0479">Metal-binding</keyword>
<evidence type="ECO:0000256" key="6">
    <source>
        <dbReference type="ARBA" id="ARBA00022483"/>
    </source>
</evidence>
<evidence type="ECO:0000313" key="32">
    <source>
        <dbReference type="Proteomes" id="UP000549394"/>
    </source>
</evidence>
<evidence type="ECO:0000256" key="20">
    <source>
        <dbReference type="ARBA" id="ARBA00023288"/>
    </source>
</evidence>
<evidence type="ECO:0000256" key="9">
    <source>
        <dbReference type="ARBA" id="ARBA00022723"/>
    </source>
</evidence>
<dbReference type="PANTHER" id="PTHR10024:SF344">
    <property type="entry name" value="SYNAPTOTAGMIN-7"/>
    <property type="match status" value="1"/>
</dbReference>
<evidence type="ECO:0000256" key="4">
    <source>
        <dbReference type="ARBA" id="ARBA00004432"/>
    </source>
</evidence>
<comment type="caution">
    <text evidence="31">The sequence shown here is derived from an EMBL/GenBank/DDBJ whole genome shotgun (WGS) entry which is preliminary data.</text>
</comment>
<evidence type="ECO:0000256" key="27">
    <source>
        <dbReference type="ARBA" id="ARBA00067957"/>
    </source>
</evidence>
<keyword evidence="8" id="KW-0812">Transmembrane</keyword>
<keyword evidence="21" id="KW-0968">Cytoplasmic vesicle</keyword>
<keyword evidence="6" id="KW-0268">Exocytosis</keyword>
<dbReference type="GO" id="GO:0030670">
    <property type="term" value="C:phagocytic vesicle membrane"/>
    <property type="evidence" value="ECO:0007669"/>
    <property type="project" value="UniProtKB-SubCell"/>
</dbReference>
<dbReference type="GO" id="GO:0030672">
    <property type="term" value="C:synaptic vesicle membrane"/>
    <property type="evidence" value="ECO:0007669"/>
    <property type="project" value="UniProtKB-SubCell"/>
</dbReference>
<evidence type="ECO:0000256" key="28">
    <source>
        <dbReference type="ARBA" id="ARBA00080491"/>
    </source>
</evidence>
<keyword evidence="15" id="KW-0472">Membrane</keyword>
<dbReference type="GO" id="GO:0051050">
    <property type="term" value="P:positive regulation of transport"/>
    <property type="evidence" value="ECO:0007669"/>
    <property type="project" value="UniProtKB-ARBA"/>
</dbReference>
<keyword evidence="17" id="KW-0576">Peroxisome</keyword>
<feature type="region of interest" description="Disordered" evidence="29">
    <location>
        <begin position="1"/>
        <end position="63"/>
    </location>
</feature>
<dbReference type="GO" id="GO:0048791">
    <property type="term" value="P:calcium ion-regulated exocytosis of neurotransmitter"/>
    <property type="evidence" value="ECO:0007669"/>
    <property type="project" value="TreeGrafter"/>
</dbReference>
<comment type="subcellular location">
    <subcellularLocation>
        <location evidence="2">Cell membrane</location>
        <topology evidence="2">Single-pass membrane protein</topology>
    </subcellularLocation>
    <subcellularLocation>
        <location evidence="25">Cytoplasmic vesicle</location>
        <location evidence="25">Phagosome membrane</location>
        <topology evidence="25">Single-pass membrane protein</topology>
    </subcellularLocation>
    <subcellularLocation>
        <location evidence="1">Cytoplasmic vesicle</location>
        <location evidence="1">Secretory vesicle membrane</location>
        <topology evidence="1">Single-pass membrane protein</topology>
    </subcellularLocation>
    <subcellularLocation>
        <location evidence="4">Cytoplasmic vesicle</location>
        <location evidence="4">Secretory vesicle</location>
        <location evidence="4">Synaptic vesicle membrane</location>
    </subcellularLocation>
    <subcellularLocation>
        <location evidence="3">Lysosome membrane</location>
        <topology evidence="3">Single-pass membrane protein</topology>
    </subcellularLocation>
    <subcellularLocation>
        <location evidence="24">Peroxisome membrane</location>
    </subcellularLocation>
    <subcellularLocation>
        <location evidence="22">Presynapse</location>
    </subcellularLocation>
    <subcellularLocation>
        <location evidence="23">Synaptic cell membrane</location>
    </subcellularLocation>
</comment>
<keyword evidence="16" id="KW-0564">Palmitate</keyword>
<evidence type="ECO:0000256" key="3">
    <source>
        <dbReference type="ARBA" id="ARBA00004363"/>
    </source>
</evidence>
<dbReference type="PRINTS" id="PR00399">
    <property type="entry name" value="SYNAPTOTAGMN"/>
</dbReference>
<keyword evidence="11" id="KW-0106">Calcium</keyword>
<evidence type="ECO:0000256" key="23">
    <source>
        <dbReference type="ARBA" id="ARBA00034109"/>
    </source>
</evidence>
<evidence type="ECO:0000256" key="25">
    <source>
        <dbReference type="ARBA" id="ARBA00060464"/>
    </source>
</evidence>
<evidence type="ECO:0000256" key="1">
    <source>
        <dbReference type="ARBA" id="ARBA00004160"/>
    </source>
</evidence>
<dbReference type="GO" id="GO:0001778">
    <property type="term" value="P:plasma membrane repair"/>
    <property type="evidence" value="ECO:0007669"/>
    <property type="project" value="UniProtKB-ARBA"/>
</dbReference>
<dbReference type="GO" id="GO:0042734">
    <property type="term" value="C:presynaptic membrane"/>
    <property type="evidence" value="ECO:0007669"/>
    <property type="project" value="UniProtKB-ARBA"/>
</dbReference>
<evidence type="ECO:0000256" key="21">
    <source>
        <dbReference type="ARBA" id="ARBA00023329"/>
    </source>
</evidence>
<dbReference type="GO" id="GO:0006906">
    <property type="term" value="P:vesicle fusion"/>
    <property type="evidence" value="ECO:0007669"/>
    <property type="project" value="TreeGrafter"/>
</dbReference>
<feature type="domain" description="C2" evidence="30">
    <location>
        <begin position="209"/>
        <end position="342"/>
    </location>
</feature>
<dbReference type="GO" id="GO:0005516">
    <property type="term" value="F:calmodulin binding"/>
    <property type="evidence" value="ECO:0007669"/>
    <property type="project" value="UniProtKB-KW"/>
</dbReference>
<dbReference type="InterPro" id="IPR037732">
    <property type="entry name" value="C2A_Synaptotagmin-7"/>
</dbReference>
<evidence type="ECO:0000256" key="14">
    <source>
        <dbReference type="ARBA" id="ARBA00023018"/>
    </source>
</evidence>
<evidence type="ECO:0000256" key="19">
    <source>
        <dbReference type="ARBA" id="ARBA00023273"/>
    </source>
</evidence>
<dbReference type="GO" id="GO:0030424">
    <property type="term" value="C:axon"/>
    <property type="evidence" value="ECO:0007669"/>
    <property type="project" value="TreeGrafter"/>
</dbReference>
<evidence type="ECO:0000256" key="8">
    <source>
        <dbReference type="ARBA" id="ARBA00022692"/>
    </source>
</evidence>
<keyword evidence="5" id="KW-1003">Cell membrane</keyword>
<evidence type="ECO:0000256" key="5">
    <source>
        <dbReference type="ARBA" id="ARBA00022475"/>
    </source>
</evidence>
<dbReference type="OrthoDB" id="270970at2759"/>
<dbReference type="GO" id="GO:0005778">
    <property type="term" value="C:peroxisomal membrane"/>
    <property type="evidence" value="ECO:0007669"/>
    <property type="project" value="UniProtKB-SubCell"/>
</dbReference>
<dbReference type="InterPro" id="IPR035892">
    <property type="entry name" value="C2_domain_sf"/>
</dbReference>
<feature type="domain" description="C2" evidence="30">
    <location>
        <begin position="78"/>
        <end position="198"/>
    </location>
</feature>
<dbReference type="CDD" id="cd08386">
    <property type="entry name" value="C2A_Synaptotagmin-7"/>
    <property type="match status" value="1"/>
</dbReference>
<dbReference type="PROSITE" id="PS50004">
    <property type="entry name" value="C2"/>
    <property type="match status" value="2"/>
</dbReference>
<sequence length="347" mass="40003">MEYFTNFFRGDEEDRKTPSPSHTKTSTPKNTKNRNNETPQHEQQTSESAGPISNNFFSDNGAFEMPEPPVLEAEVVDNLGKIQFRVSYDFHDHTLNLKVMRATGLPAKDFTGTSDPYVKVLLLPDKKTKLQTNIKRKNLNPHWNESFAFEGFPFQKIQNRILYMQVLDYDRFSRDDPIGEIALPLADVNLAEGKTMWKNLQPCKGHSGRLGELLLSLCYQPAQGSLTIIVIKAKHLKSKDLNGLSDPYVKIWLTQDGKRVEKKKTVIKEKNLNPIYNETFVFDVPYQKIRQTSLDISVMDYDRIGRNELIGQIVLGARSGPMEVRHWNEMFQKCRQPVLQWHILKSF</sequence>
<name>A0A7I8WD34_9ANNE</name>
<keyword evidence="10" id="KW-0677">Repeat</keyword>
<protein>
    <recommendedName>
        <fullName evidence="27">Synaptotagmin-7</fullName>
    </recommendedName>
    <alternativeName>
        <fullName evidence="28">Synaptotagmin VII</fullName>
    </alternativeName>
</protein>
<dbReference type="InterPro" id="IPR001565">
    <property type="entry name" value="Synaptotagmin"/>
</dbReference>
<evidence type="ECO:0000256" key="2">
    <source>
        <dbReference type="ARBA" id="ARBA00004162"/>
    </source>
</evidence>
<keyword evidence="7" id="KW-0597">Phosphoprotein</keyword>
<evidence type="ECO:0000256" key="15">
    <source>
        <dbReference type="ARBA" id="ARBA00023136"/>
    </source>
</evidence>
<evidence type="ECO:0000256" key="11">
    <source>
        <dbReference type="ARBA" id="ARBA00022837"/>
    </source>
</evidence>
<dbReference type="FunFam" id="2.60.40.150:FF:000028">
    <property type="entry name" value="Synaptotagmin 7"/>
    <property type="match status" value="1"/>
</dbReference>
<evidence type="ECO:0000256" key="29">
    <source>
        <dbReference type="SAM" id="MobiDB-lite"/>
    </source>
</evidence>
<evidence type="ECO:0000256" key="12">
    <source>
        <dbReference type="ARBA" id="ARBA00022860"/>
    </source>
</evidence>
<evidence type="ECO:0000256" key="16">
    <source>
        <dbReference type="ARBA" id="ARBA00023139"/>
    </source>
</evidence>
<dbReference type="GO" id="GO:0060341">
    <property type="term" value="P:regulation of cellular localization"/>
    <property type="evidence" value="ECO:0007669"/>
    <property type="project" value="UniProtKB-ARBA"/>
</dbReference>
<evidence type="ECO:0000256" key="13">
    <source>
        <dbReference type="ARBA" id="ARBA00022989"/>
    </source>
</evidence>
<dbReference type="GO" id="GO:0010646">
    <property type="term" value="P:regulation of cell communication"/>
    <property type="evidence" value="ECO:0007669"/>
    <property type="project" value="UniProtKB-ARBA"/>
</dbReference>
<dbReference type="EMBL" id="CAJFCJ010000032">
    <property type="protein sequence ID" value="CAD5126096.1"/>
    <property type="molecule type" value="Genomic_DNA"/>
</dbReference>
<dbReference type="GO" id="GO:0001786">
    <property type="term" value="F:phosphatidylserine binding"/>
    <property type="evidence" value="ECO:0007669"/>
    <property type="project" value="TreeGrafter"/>
</dbReference>
<evidence type="ECO:0000256" key="7">
    <source>
        <dbReference type="ARBA" id="ARBA00022553"/>
    </source>
</evidence>
<organism evidence="31 32">
    <name type="scientific">Dimorphilus gyrociliatus</name>
    <dbReference type="NCBI Taxonomy" id="2664684"/>
    <lineage>
        <taxon>Eukaryota</taxon>
        <taxon>Metazoa</taxon>
        <taxon>Spiralia</taxon>
        <taxon>Lophotrochozoa</taxon>
        <taxon>Annelida</taxon>
        <taxon>Polychaeta</taxon>
        <taxon>Polychaeta incertae sedis</taxon>
        <taxon>Dinophilidae</taxon>
        <taxon>Dimorphilus</taxon>
    </lineage>
</organism>
<evidence type="ECO:0000259" key="30">
    <source>
        <dbReference type="PROSITE" id="PS50004"/>
    </source>
</evidence>
<dbReference type="GO" id="GO:0005765">
    <property type="term" value="C:lysosomal membrane"/>
    <property type="evidence" value="ECO:0007669"/>
    <property type="project" value="UniProtKB-SubCell"/>
</dbReference>
<proteinExistence type="predicted"/>
<dbReference type="GO" id="GO:0000149">
    <property type="term" value="F:SNARE binding"/>
    <property type="evidence" value="ECO:0007669"/>
    <property type="project" value="TreeGrafter"/>
</dbReference>
<dbReference type="SMART" id="SM00239">
    <property type="entry name" value="C2"/>
    <property type="match status" value="2"/>
</dbReference>
<dbReference type="SUPFAM" id="SSF49562">
    <property type="entry name" value="C2 domain (Calcium/lipid-binding domain, CaLB)"/>
    <property type="match status" value="2"/>
</dbReference>
<dbReference type="GO" id="GO:1990927">
    <property type="term" value="P:calcium ion regulated lysosome exocytosis"/>
    <property type="evidence" value="ECO:0007669"/>
    <property type="project" value="UniProtKB-ARBA"/>
</dbReference>
<feature type="compositionally biased region" description="Polar residues" evidence="29">
    <location>
        <begin position="37"/>
        <end position="58"/>
    </location>
</feature>
<keyword evidence="19" id="KW-0966">Cell projection</keyword>
<dbReference type="Proteomes" id="UP000549394">
    <property type="component" value="Unassembled WGS sequence"/>
</dbReference>
<comment type="subunit">
    <text evidence="26">Homodimer. Can also form heterodimers with SYT6, SYT9 and SYT10. Interacts with calmodulin (CALM1, CALM2 or CALM3). Interacts with CD63; required for localization to lysosomes. Interacts with APP.</text>
</comment>
<gene>
    <name evidence="31" type="ORF">DGYR_LOCUS13376</name>
</gene>
<keyword evidence="20" id="KW-0449">Lipoprotein</keyword>
<dbReference type="FunFam" id="2.60.40.150:FF:000027">
    <property type="entry name" value="Synaptotagmin 7"/>
    <property type="match status" value="1"/>
</dbReference>
<evidence type="ECO:0000256" key="18">
    <source>
        <dbReference type="ARBA" id="ARBA00023228"/>
    </source>
</evidence>
<keyword evidence="14" id="KW-0770">Synapse</keyword>
<keyword evidence="12" id="KW-0112">Calmodulin-binding</keyword>
<evidence type="ECO:0000256" key="10">
    <source>
        <dbReference type="ARBA" id="ARBA00022737"/>
    </source>
</evidence>
<dbReference type="InterPro" id="IPR000008">
    <property type="entry name" value="C2_dom"/>
</dbReference>
<evidence type="ECO:0000256" key="26">
    <source>
        <dbReference type="ARBA" id="ARBA00064595"/>
    </source>
</evidence>
<dbReference type="Pfam" id="PF00168">
    <property type="entry name" value="C2"/>
    <property type="match status" value="2"/>
</dbReference>
<dbReference type="GO" id="GO:0030276">
    <property type="term" value="F:clathrin binding"/>
    <property type="evidence" value="ECO:0007669"/>
    <property type="project" value="TreeGrafter"/>
</dbReference>
<dbReference type="GO" id="GO:0005544">
    <property type="term" value="F:calcium-dependent phospholipid binding"/>
    <property type="evidence" value="ECO:0007669"/>
    <property type="project" value="InterPro"/>
</dbReference>
<dbReference type="GO" id="GO:0010817">
    <property type="term" value="P:regulation of hormone levels"/>
    <property type="evidence" value="ECO:0007669"/>
    <property type="project" value="UniProtKB-ARBA"/>
</dbReference>
<dbReference type="Gene3D" id="2.60.40.150">
    <property type="entry name" value="C2 domain"/>
    <property type="match status" value="2"/>
</dbReference>
<dbReference type="PANTHER" id="PTHR10024">
    <property type="entry name" value="SYNAPTOTAGMIN"/>
    <property type="match status" value="1"/>
</dbReference>
<evidence type="ECO:0000256" key="22">
    <source>
        <dbReference type="ARBA" id="ARBA00034106"/>
    </source>
</evidence>
<keyword evidence="13" id="KW-1133">Transmembrane helix</keyword>
<evidence type="ECO:0000256" key="17">
    <source>
        <dbReference type="ARBA" id="ARBA00023140"/>
    </source>
</evidence>
<evidence type="ECO:0000256" key="24">
    <source>
        <dbReference type="ARBA" id="ARBA00046271"/>
    </source>
</evidence>
<dbReference type="GO" id="GO:0005509">
    <property type="term" value="F:calcium ion binding"/>
    <property type="evidence" value="ECO:0007669"/>
    <property type="project" value="TreeGrafter"/>
</dbReference>
<reference evidence="31 32" key="1">
    <citation type="submission" date="2020-08" db="EMBL/GenBank/DDBJ databases">
        <authorList>
            <person name="Hejnol A."/>
        </authorList>
    </citation>
    <scope>NUCLEOTIDE SEQUENCE [LARGE SCALE GENOMIC DNA]</scope>
</reference>
<feature type="compositionally biased region" description="Low complexity" evidence="29">
    <location>
        <begin position="18"/>
        <end position="30"/>
    </location>
</feature>
<keyword evidence="18" id="KW-0458">Lysosome</keyword>
<dbReference type="GO" id="GO:0017158">
    <property type="term" value="P:regulation of calcium ion-dependent exocytosis"/>
    <property type="evidence" value="ECO:0007669"/>
    <property type="project" value="UniProtKB-ARBA"/>
</dbReference>
<evidence type="ECO:0000313" key="31">
    <source>
        <dbReference type="EMBL" id="CAD5126096.1"/>
    </source>
</evidence>
<accession>A0A7I8WD34</accession>